<gene>
    <name evidence="2" type="ORF">RND71_017169</name>
</gene>
<feature type="region of interest" description="Disordered" evidence="1">
    <location>
        <begin position="75"/>
        <end position="103"/>
    </location>
</feature>
<comment type="caution">
    <text evidence="2">The sequence shown here is derived from an EMBL/GenBank/DDBJ whole genome shotgun (WGS) entry which is preliminary data.</text>
</comment>
<dbReference type="Proteomes" id="UP001291623">
    <property type="component" value="Unassembled WGS sequence"/>
</dbReference>
<organism evidence="2 3">
    <name type="scientific">Anisodus tanguticus</name>
    <dbReference type="NCBI Taxonomy" id="243964"/>
    <lineage>
        <taxon>Eukaryota</taxon>
        <taxon>Viridiplantae</taxon>
        <taxon>Streptophyta</taxon>
        <taxon>Embryophyta</taxon>
        <taxon>Tracheophyta</taxon>
        <taxon>Spermatophyta</taxon>
        <taxon>Magnoliopsida</taxon>
        <taxon>eudicotyledons</taxon>
        <taxon>Gunneridae</taxon>
        <taxon>Pentapetalae</taxon>
        <taxon>asterids</taxon>
        <taxon>lamiids</taxon>
        <taxon>Solanales</taxon>
        <taxon>Solanaceae</taxon>
        <taxon>Solanoideae</taxon>
        <taxon>Hyoscyameae</taxon>
        <taxon>Anisodus</taxon>
    </lineage>
</organism>
<evidence type="ECO:0000313" key="2">
    <source>
        <dbReference type="EMBL" id="KAK4361928.1"/>
    </source>
</evidence>
<dbReference type="AlphaFoldDB" id="A0AAE1V9S3"/>
<accession>A0AAE1V9S3</accession>
<reference evidence="2" key="1">
    <citation type="submission" date="2023-12" db="EMBL/GenBank/DDBJ databases">
        <title>Genome assembly of Anisodus tanguticus.</title>
        <authorList>
            <person name="Wang Y.-J."/>
        </authorList>
    </citation>
    <scope>NUCLEOTIDE SEQUENCE</scope>
    <source>
        <strain evidence="2">KB-2021</strain>
        <tissue evidence="2">Leaf</tissue>
    </source>
</reference>
<evidence type="ECO:0000256" key="1">
    <source>
        <dbReference type="SAM" id="MobiDB-lite"/>
    </source>
</evidence>
<dbReference type="EMBL" id="JAVYJV010000009">
    <property type="protein sequence ID" value="KAK4361928.1"/>
    <property type="molecule type" value="Genomic_DNA"/>
</dbReference>
<sequence>MQSTLKLSLRVSQIFHKLKGMKVLPGMASYLSSATRDIPAQTTPSFPEVAVENTATVSKADVVLNANATELETRCDQSGALPTKEKVVDSVHPEPKHQSVPTNHSVLGVENRNTYTLKQLLQMLMQQNRKP</sequence>
<protein>
    <submittedName>
        <fullName evidence="2">Uncharacterized protein</fullName>
    </submittedName>
</protein>
<proteinExistence type="predicted"/>
<evidence type="ECO:0000313" key="3">
    <source>
        <dbReference type="Proteomes" id="UP001291623"/>
    </source>
</evidence>
<keyword evidence="3" id="KW-1185">Reference proteome</keyword>
<name>A0AAE1V9S3_9SOLA</name>
<feature type="compositionally biased region" description="Basic and acidic residues" evidence="1">
    <location>
        <begin position="83"/>
        <end position="97"/>
    </location>
</feature>